<accession>A0ABP2EKU2</accession>
<dbReference type="InterPro" id="IPR056867">
    <property type="entry name" value="LRR_15"/>
</dbReference>
<feature type="domain" description="Leucine-rich repeat" evidence="1">
    <location>
        <begin position="55"/>
        <end position="152"/>
    </location>
</feature>
<dbReference type="RefSeq" id="XP_045271921.1">
    <property type="nucleotide sequence ID" value="XM_045416120.1"/>
</dbReference>
<proteinExistence type="predicted"/>
<keyword evidence="3" id="KW-1185">Reference proteome</keyword>
<evidence type="ECO:0000313" key="3">
    <source>
        <dbReference type="Proteomes" id="UP000002039"/>
    </source>
</evidence>
<dbReference type="EMBL" id="EQ999973">
    <property type="protein sequence ID" value="EEQ83808.2"/>
    <property type="molecule type" value="Genomic_DNA"/>
</dbReference>
<sequence length="169" mass="19284">MTVQRPRLWSRYLGPKIVVPMGFPPGLWIAPYCPTLPSTAPRAISPCFFKPSCKEKPWLALMVQRIALARHKVARSSLLMEIHLDYERWKTPVTAEPILRKAVEPFCIDSIYEQEMWLRELLTGSLDRPLISLLVFSMPRLEKLELELPGHLLSELSSLPVCSSSFLAV</sequence>
<evidence type="ECO:0000313" key="2">
    <source>
        <dbReference type="EMBL" id="EEQ83808.2"/>
    </source>
</evidence>
<reference evidence="3" key="1">
    <citation type="journal article" date="2015" name="PLoS Genet.">
        <title>The dynamic genome and transcriptome of the human fungal pathogen Blastomyces and close relative Emmonsia.</title>
        <authorList>
            <person name="Munoz J.F."/>
            <person name="Gauthier G.M."/>
            <person name="Desjardins C.A."/>
            <person name="Gallo J.E."/>
            <person name="Holder J."/>
            <person name="Sullivan T.D."/>
            <person name="Marty A.J."/>
            <person name="Carmen J.C."/>
            <person name="Chen Z."/>
            <person name="Ding L."/>
            <person name="Gujja S."/>
            <person name="Magrini V."/>
            <person name="Misas E."/>
            <person name="Mitreva M."/>
            <person name="Priest M."/>
            <person name="Saif S."/>
            <person name="Whiston E.A."/>
            <person name="Young S."/>
            <person name="Zeng Q."/>
            <person name="Goldman W.E."/>
            <person name="Mardis E.R."/>
            <person name="Taylor J.W."/>
            <person name="McEwen J.G."/>
            <person name="Clay O.K."/>
            <person name="Klein B.S."/>
            <person name="Cuomo C.A."/>
        </authorList>
    </citation>
    <scope>NUCLEOTIDE SEQUENCE [LARGE SCALE GENOMIC DNA]</scope>
    <source>
        <strain evidence="3">ER-3 / ATCC MYA-2586</strain>
    </source>
</reference>
<evidence type="ECO:0000259" key="1">
    <source>
        <dbReference type="Pfam" id="PF24969"/>
    </source>
</evidence>
<name>A0ABP2EKU2_AJEDR</name>
<gene>
    <name evidence="2" type="ORF">BDCG_00613</name>
</gene>
<organism evidence="2 3">
    <name type="scientific">Ajellomyces dermatitidis (strain ER-3 / ATCC MYA-2586)</name>
    <name type="common">Blastomyces dermatitidis</name>
    <dbReference type="NCBI Taxonomy" id="559297"/>
    <lineage>
        <taxon>Eukaryota</taxon>
        <taxon>Fungi</taxon>
        <taxon>Dikarya</taxon>
        <taxon>Ascomycota</taxon>
        <taxon>Pezizomycotina</taxon>
        <taxon>Eurotiomycetes</taxon>
        <taxon>Eurotiomycetidae</taxon>
        <taxon>Onygenales</taxon>
        <taxon>Ajellomycetaceae</taxon>
        <taxon>Blastomyces</taxon>
    </lineage>
</organism>
<dbReference type="Proteomes" id="UP000002039">
    <property type="component" value="Unassembled WGS sequence"/>
</dbReference>
<dbReference type="Pfam" id="PF24969">
    <property type="entry name" value="LRR_15"/>
    <property type="match status" value="1"/>
</dbReference>
<protein>
    <recommendedName>
        <fullName evidence="1">Leucine-rich repeat domain-containing protein</fullName>
    </recommendedName>
</protein>
<dbReference type="GeneID" id="69023346"/>